<comment type="caution">
    <text evidence="3">The sequence shown here is derived from an EMBL/GenBank/DDBJ whole genome shotgun (WGS) entry which is preliminary data.</text>
</comment>
<dbReference type="Pfam" id="PF20061">
    <property type="entry name" value="DUF6460"/>
    <property type="match status" value="1"/>
</dbReference>
<evidence type="ECO:0000313" key="4">
    <source>
        <dbReference type="Proteomes" id="UP000295122"/>
    </source>
</evidence>
<dbReference type="OrthoDB" id="8480887at2"/>
<evidence type="ECO:0000259" key="2">
    <source>
        <dbReference type="Pfam" id="PF20061"/>
    </source>
</evidence>
<keyword evidence="1" id="KW-1133">Transmembrane helix</keyword>
<feature type="transmembrane region" description="Helical" evidence="1">
    <location>
        <begin position="62"/>
        <end position="80"/>
    </location>
</feature>
<keyword evidence="1" id="KW-0812">Transmembrane</keyword>
<evidence type="ECO:0000313" key="3">
    <source>
        <dbReference type="EMBL" id="TDR94024.1"/>
    </source>
</evidence>
<name>A0A4R7C632_9HYPH</name>
<sequence>MSSLDRWLGGSPLGVLLRLIVLSLIVGVILHALGLTPLSLLRSVAHSIESLFGFGWDAVEDIGRYVLTGAVIVIPIWLITRLASARR</sequence>
<keyword evidence="4" id="KW-1185">Reference proteome</keyword>
<dbReference type="RefSeq" id="WP_133768969.1">
    <property type="nucleotide sequence ID" value="NZ_SNZR01000011.1"/>
</dbReference>
<reference evidence="3 4" key="1">
    <citation type="submission" date="2019-03" db="EMBL/GenBank/DDBJ databases">
        <title>Genomic Encyclopedia of Type Strains, Phase IV (KMG-IV): sequencing the most valuable type-strain genomes for metagenomic binning, comparative biology and taxonomic classification.</title>
        <authorList>
            <person name="Goeker M."/>
        </authorList>
    </citation>
    <scope>NUCLEOTIDE SEQUENCE [LARGE SCALE GENOMIC DNA]</scope>
    <source>
        <strain evidence="3 4">DSM 25903</strain>
    </source>
</reference>
<protein>
    <recommendedName>
        <fullName evidence="2">DUF6460 domain-containing protein</fullName>
    </recommendedName>
</protein>
<organism evidence="3 4">
    <name type="scientific">Enterovirga rhinocerotis</name>
    <dbReference type="NCBI Taxonomy" id="1339210"/>
    <lineage>
        <taxon>Bacteria</taxon>
        <taxon>Pseudomonadati</taxon>
        <taxon>Pseudomonadota</taxon>
        <taxon>Alphaproteobacteria</taxon>
        <taxon>Hyphomicrobiales</taxon>
        <taxon>Methylobacteriaceae</taxon>
        <taxon>Enterovirga</taxon>
    </lineage>
</organism>
<dbReference type="AlphaFoldDB" id="A0A4R7C632"/>
<dbReference type="Proteomes" id="UP000295122">
    <property type="component" value="Unassembled WGS sequence"/>
</dbReference>
<feature type="domain" description="DUF6460" evidence="2">
    <location>
        <begin position="52"/>
        <end position="86"/>
    </location>
</feature>
<dbReference type="InterPro" id="IPR045594">
    <property type="entry name" value="DUF6460"/>
</dbReference>
<evidence type="ECO:0000256" key="1">
    <source>
        <dbReference type="SAM" id="Phobius"/>
    </source>
</evidence>
<proteinExistence type="predicted"/>
<gene>
    <name evidence="3" type="ORF">EV668_1294</name>
</gene>
<keyword evidence="1" id="KW-0472">Membrane</keyword>
<accession>A0A4R7C632</accession>
<dbReference type="EMBL" id="SNZR01000011">
    <property type="protein sequence ID" value="TDR94024.1"/>
    <property type="molecule type" value="Genomic_DNA"/>
</dbReference>
<feature type="transmembrane region" description="Helical" evidence="1">
    <location>
        <begin position="12"/>
        <end position="33"/>
    </location>
</feature>